<keyword evidence="2" id="KW-1133">Transmembrane helix</keyword>
<feature type="compositionally biased region" description="Pro residues" evidence="1">
    <location>
        <begin position="72"/>
        <end position="87"/>
    </location>
</feature>
<dbReference type="RefSeq" id="WP_141319055.1">
    <property type="nucleotide sequence ID" value="NZ_BJLP01000010.1"/>
</dbReference>
<feature type="region of interest" description="Disordered" evidence="1">
    <location>
        <begin position="65"/>
        <end position="91"/>
    </location>
</feature>
<name>A0A4Y3K8Z4_CELUD</name>
<dbReference type="EMBL" id="BJLP01000010">
    <property type="protein sequence ID" value="GEA80442.1"/>
    <property type="molecule type" value="Genomic_DNA"/>
</dbReference>
<feature type="transmembrane region" description="Helical" evidence="2">
    <location>
        <begin position="24"/>
        <end position="43"/>
    </location>
</feature>
<dbReference type="AlphaFoldDB" id="A0A4Y3K8Z4"/>
<accession>A0A4Y3K8Z4</accession>
<evidence type="ECO:0000256" key="2">
    <source>
        <dbReference type="SAM" id="Phobius"/>
    </source>
</evidence>
<proteinExistence type="predicted"/>
<organism evidence="3 4">
    <name type="scientific">Cellulomonas uda</name>
    <dbReference type="NCBI Taxonomy" id="1714"/>
    <lineage>
        <taxon>Bacteria</taxon>
        <taxon>Bacillati</taxon>
        <taxon>Actinomycetota</taxon>
        <taxon>Actinomycetes</taxon>
        <taxon>Micrococcales</taxon>
        <taxon>Cellulomonadaceae</taxon>
        <taxon>Cellulomonas</taxon>
    </lineage>
</organism>
<keyword evidence="2" id="KW-0472">Membrane</keyword>
<dbReference type="InterPro" id="IPR038232">
    <property type="entry name" value="PknH-like_Extracell_sf"/>
</dbReference>
<dbReference type="Proteomes" id="UP000315842">
    <property type="component" value="Unassembled WGS sequence"/>
</dbReference>
<reference evidence="3 4" key="1">
    <citation type="submission" date="2019-06" db="EMBL/GenBank/DDBJ databases">
        <title>Whole genome shotgun sequence of Cellulomonas uda NBRC 3747.</title>
        <authorList>
            <person name="Hosoyama A."/>
            <person name="Uohara A."/>
            <person name="Ohji S."/>
            <person name="Ichikawa N."/>
        </authorList>
    </citation>
    <scope>NUCLEOTIDE SEQUENCE [LARGE SCALE GENOMIC DNA]</scope>
    <source>
        <strain evidence="3 4">NBRC 3747</strain>
    </source>
</reference>
<evidence type="ECO:0000313" key="4">
    <source>
        <dbReference type="Proteomes" id="UP000315842"/>
    </source>
</evidence>
<dbReference type="Gene3D" id="3.40.1000.70">
    <property type="entry name" value="PknH-like extracellular domain"/>
    <property type="match status" value="1"/>
</dbReference>
<sequence length="294" mass="29939">MTSSEPVGPGVPPGPDEGSGRGRWWVVASLVVLALVLVALLVAQPWADHETEPVVVPTATAAASSAAGTTPAPTPTPSASPTAPPVPGADAVFDDRTMRTLLVQKADLVADVPAAADGVEVGIGMGELAWGLPEGSSVEPAECTVAVTVVADPPPGFVARSYVNDKVDFVQQVVRLADPAAAQEAFRDLVTTVDGCPTYSQANPGMDGATWTAEPAIEGQGVYPAVVQEVVHSAEGVDAPSYRGHVLVGNTIVTWTATALGEGDRGELLASLGTPESLSTMVQERAHDAVQALG</sequence>
<protein>
    <submittedName>
        <fullName evidence="3">Uncharacterized protein</fullName>
    </submittedName>
</protein>
<evidence type="ECO:0000256" key="1">
    <source>
        <dbReference type="SAM" id="MobiDB-lite"/>
    </source>
</evidence>
<keyword evidence="2" id="KW-0812">Transmembrane</keyword>
<evidence type="ECO:0000313" key="3">
    <source>
        <dbReference type="EMBL" id="GEA80442.1"/>
    </source>
</evidence>
<comment type="caution">
    <text evidence="3">The sequence shown here is derived from an EMBL/GenBank/DDBJ whole genome shotgun (WGS) entry which is preliminary data.</text>
</comment>
<keyword evidence="4" id="KW-1185">Reference proteome</keyword>
<feature type="region of interest" description="Disordered" evidence="1">
    <location>
        <begin position="1"/>
        <end position="20"/>
    </location>
</feature>
<gene>
    <name evidence="3" type="ORF">CUD01_08860</name>
</gene>